<accession>A0A3M7R3R7</accession>
<dbReference type="EMBL" id="REGN01004296">
    <property type="protein sequence ID" value="RNA18186.1"/>
    <property type="molecule type" value="Genomic_DNA"/>
</dbReference>
<dbReference type="Proteomes" id="UP000276133">
    <property type="component" value="Unassembled WGS sequence"/>
</dbReference>
<protein>
    <submittedName>
        <fullName evidence="1">Uncharacterized protein</fullName>
    </submittedName>
</protein>
<comment type="caution">
    <text evidence="1">The sequence shown here is derived from an EMBL/GenBank/DDBJ whole genome shotgun (WGS) entry which is preliminary data.</text>
</comment>
<gene>
    <name evidence="1" type="ORF">BpHYR1_014644</name>
</gene>
<organism evidence="1 2">
    <name type="scientific">Brachionus plicatilis</name>
    <name type="common">Marine rotifer</name>
    <name type="synonym">Brachionus muelleri</name>
    <dbReference type="NCBI Taxonomy" id="10195"/>
    <lineage>
        <taxon>Eukaryota</taxon>
        <taxon>Metazoa</taxon>
        <taxon>Spiralia</taxon>
        <taxon>Gnathifera</taxon>
        <taxon>Rotifera</taxon>
        <taxon>Eurotatoria</taxon>
        <taxon>Monogononta</taxon>
        <taxon>Pseudotrocha</taxon>
        <taxon>Ploima</taxon>
        <taxon>Brachionidae</taxon>
        <taxon>Brachionus</taxon>
    </lineage>
</organism>
<name>A0A3M7R3R7_BRAPC</name>
<sequence>MVKPRLLKLTHSQWRKPLIIGSGVPKSLSGTITNSGSFFPLYLYRHTAGESIKIFGCRTGTNCLTESTHLWNCKNHRGVLDLLSLFRCRYRSQLPQIRAMLLNLLR</sequence>
<evidence type="ECO:0000313" key="2">
    <source>
        <dbReference type="Proteomes" id="UP000276133"/>
    </source>
</evidence>
<evidence type="ECO:0000313" key="1">
    <source>
        <dbReference type="EMBL" id="RNA18186.1"/>
    </source>
</evidence>
<reference evidence="1 2" key="1">
    <citation type="journal article" date="2018" name="Sci. Rep.">
        <title>Genomic signatures of local adaptation to the degree of environmental predictability in rotifers.</title>
        <authorList>
            <person name="Franch-Gras L."/>
            <person name="Hahn C."/>
            <person name="Garcia-Roger E.M."/>
            <person name="Carmona M.J."/>
            <person name="Serra M."/>
            <person name="Gomez A."/>
        </authorList>
    </citation>
    <scope>NUCLEOTIDE SEQUENCE [LARGE SCALE GENOMIC DNA]</scope>
    <source>
        <strain evidence="1">HYR1</strain>
    </source>
</reference>
<dbReference type="AlphaFoldDB" id="A0A3M7R3R7"/>
<keyword evidence="2" id="KW-1185">Reference proteome</keyword>
<proteinExistence type="predicted"/>